<gene>
    <name evidence="1" type="ORF">N4264_16040</name>
</gene>
<accession>A0ABY6B849</accession>
<name>A0ABY6B849_9GAMM</name>
<reference evidence="1" key="1">
    <citation type="submission" date="2022-09" db="EMBL/GenBank/DDBJ databases">
        <title>Tahibacter sp. nov., isolated from a fresh water.</title>
        <authorList>
            <person name="Baek J.H."/>
            <person name="Lee J.K."/>
            <person name="Kim J.M."/>
            <person name="Jeon C.O."/>
        </authorList>
    </citation>
    <scope>NUCLEOTIDE SEQUENCE</scope>
    <source>
        <strain evidence="1">W38</strain>
    </source>
</reference>
<dbReference type="Proteomes" id="UP001064632">
    <property type="component" value="Chromosome"/>
</dbReference>
<organism evidence="1 2">
    <name type="scientific">Tahibacter amnicola</name>
    <dbReference type="NCBI Taxonomy" id="2976241"/>
    <lineage>
        <taxon>Bacteria</taxon>
        <taxon>Pseudomonadati</taxon>
        <taxon>Pseudomonadota</taxon>
        <taxon>Gammaproteobacteria</taxon>
        <taxon>Lysobacterales</taxon>
        <taxon>Rhodanobacteraceae</taxon>
        <taxon>Tahibacter</taxon>
    </lineage>
</organism>
<evidence type="ECO:0000313" key="2">
    <source>
        <dbReference type="Proteomes" id="UP001064632"/>
    </source>
</evidence>
<sequence>MSDIRDDDDAPPAADTEYGIHDVIVSALADDRLDFPHLLHAARHVRNTSLEGLRTVTQLLRLAANSDDPPGSDLMHDVGVLVSQFTDHVEAMMTLESHADYQRRRLKR</sequence>
<protein>
    <submittedName>
        <fullName evidence="1">Uncharacterized protein</fullName>
    </submittedName>
</protein>
<proteinExistence type="predicted"/>
<dbReference type="EMBL" id="CP104694">
    <property type="protein sequence ID" value="UXI66258.1"/>
    <property type="molecule type" value="Genomic_DNA"/>
</dbReference>
<keyword evidence="2" id="KW-1185">Reference proteome</keyword>
<dbReference type="RefSeq" id="WP_261693242.1">
    <property type="nucleotide sequence ID" value="NZ_CP104694.1"/>
</dbReference>
<evidence type="ECO:0000313" key="1">
    <source>
        <dbReference type="EMBL" id="UXI66258.1"/>
    </source>
</evidence>